<dbReference type="GO" id="GO:0043531">
    <property type="term" value="F:ADP binding"/>
    <property type="evidence" value="ECO:0007669"/>
    <property type="project" value="InterPro"/>
</dbReference>
<dbReference type="PANTHER" id="PTHR19851:SF7">
    <property type="entry name" value="F-BOX DOMAIN-CONTAINING PROTEIN"/>
    <property type="match status" value="1"/>
</dbReference>
<accession>A0A6A1W0B7</accession>
<dbReference type="Gene3D" id="1.10.10.10">
    <property type="entry name" value="Winged helix-like DNA-binding domain superfamily/Winged helix DNA-binding domain"/>
    <property type="match status" value="1"/>
</dbReference>
<dbReference type="AlphaFoldDB" id="A0A6A1W0B7"/>
<dbReference type="Pfam" id="PF00931">
    <property type="entry name" value="NB-ARC"/>
    <property type="match status" value="1"/>
</dbReference>
<dbReference type="Gene3D" id="1.25.10.10">
    <property type="entry name" value="Leucine-rich Repeat Variant"/>
    <property type="match status" value="2"/>
</dbReference>
<dbReference type="EMBL" id="RXIC02000021">
    <property type="protein sequence ID" value="KAB1218673.1"/>
    <property type="molecule type" value="Genomic_DNA"/>
</dbReference>
<reference evidence="3 5" key="2">
    <citation type="journal article" date="2019" name="Plant Biotechnol. J.">
        <title>The red bayberry genome and genetic basis of sex determination.</title>
        <authorList>
            <person name="Jia H.M."/>
            <person name="Jia H.J."/>
            <person name="Cai Q.L."/>
            <person name="Wang Y."/>
            <person name="Zhao H.B."/>
            <person name="Yang W.F."/>
            <person name="Wang G.Y."/>
            <person name="Li Y.H."/>
            <person name="Zhan D.L."/>
            <person name="Shen Y.T."/>
            <person name="Niu Q.F."/>
            <person name="Chang L."/>
            <person name="Qiu J."/>
            <person name="Zhao L."/>
            <person name="Xie H.B."/>
            <person name="Fu W.Y."/>
            <person name="Jin J."/>
            <person name="Li X.W."/>
            <person name="Jiao Y."/>
            <person name="Zhou C.C."/>
            <person name="Tu T."/>
            <person name="Chai C.Y."/>
            <person name="Gao J.L."/>
            <person name="Fan L.J."/>
            <person name="van de Weg E."/>
            <person name="Wang J.Y."/>
            <person name="Gao Z.S."/>
        </authorList>
    </citation>
    <scope>NUCLEOTIDE SEQUENCE [LARGE SCALE GENOMIC DNA]</scope>
    <source>
        <tissue evidence="3">Leaves</tissue>
    </source>
</reference>
<dbReference type="SUPFAM" id="SSF52540">
    <property type="entry name" value="P-loop containing nucleoside triphosphate hydrolases"/>
    <property type="match status" value="1"/>
</dbReference>
<proteinExistence type="predicted"/>
<evidence type="ECO:0000313" key="4">
    <source>
        <dbReference type="EMBL" id="KAB1218673.1"/>
    </source>
</evidence>
<organism evidence="3 5">
    <name type="scientific">Morella rubra</name>
    <name type="common">Chinese bayberry</name>
    <dbReference type="NCBI Taxonomy" id="262757"/>
    <lineage>
        <taxon>Eukaryota</taxon>
        <taxon>Viridiplantae</taxon>
        <taxon>Streptophyta</taxon>
        <taxon>Embryophyta</taxon>
        <taxon>Tracheophyta</taxon>
        <taxon>Spermatophyta</taxon>
        <taxon>Magnoliopsida</taxon>
        <taxon>eudicotyledons</taxon>
        <taxon>Gunneridae</taxon>
        <taxon>Pentapetalae</taxon>
        <taxon>rosids</taxon>
        <taxon>fabids</taxon>
        <taxon>Fagales</taxon>
        <taxon>Myricaceae</taxon>
        <taxon>Morella</taxon>
    </lineage>
</organism>
<gene>
    <name evidence="3" type="ORF">CJ030_MR3G026542</name>
    <name evidence="4" type="ORF">CJ030_MR3G026553</name>
</gene>
<dbReference type="InterPro" id="IPR042197">
    <property type="entry name" value="Apaf_helical"/>
</dbReference>
<keyword evidence="3" id="KW-0645">Protease</keyword>
<dbReference type="Proteomes" id="UP000516437">
    <property type="component" value="Chromosome 3"/>
</dbReference>
<dbReference type="Gene3D" id="3.40.50.300">
    <property type="entry name" value="P-loop containing nucleotide triphosphate hydrolases"/>
    <property type="match status" value="1"/>
</dbReference>
<dbReference type="SUPFAM" id="SSF48371">
    <property type="entry name" value="ARM repeat"/>
    <property type="match status" value="1"/>
</dbReference>
<dbReference type="OrthoDB" id="1357022at2759"/>
<comment type="caution">
    <text evidence="3">The sequence shown here is derived from an EMBL/GenBank/DDBJ whole genome shotgun (WGS) entry which is preliminary data.</text>
</comment>
<evidence type="ECO:0000259" key="2">
    <source>
        <dbReference type="Pfam" id="PF00931"/>
    </source>
</evidence>
<dbReference type="PANTHER" id="PTHR19851">
    <property type="entry name" value="OS02G0203500 PROTEIN"/>
    <property type="match status" value="1"/>
</dbReference>
<protein>
    <submittedName>
        <fullName evidence="3">Apoptotic protease-activating factor 1</fullName>
    </submittedName>
</protein>
<keyword evidence="5" id="KW-1185">Reference proteome</keyword>
<name>A0A6A1W0B7_9ROSI</name>
<reference evidence="3" key="1">
    <citation type="submission" date="2018-07" db="EMBL/GenBank/DDBJ databases">
        <authorList>
            <person name="Gao Z.-S."/>
            <person name="Jia H.-M."/>
            <person name="Jia H.-J."/>
            <person name="Cai Q.-L."/>
            <person name="Wang Y."/>
            <person name="Zhao H.-B."/>
        </authorList>
    </citation>
    <scope>NUCLEOTIDE SEQUENCE</scope>
    <source>
        <tissue evidence="3">Leaves</tissue>
    </source>
</reference>
<evidence type="ECO:0000313" key="3">
    <source>
        <dbReference type="EMBL" id="KAB1218662.1"/>
    </source>
</evidence>
<dbReference type="InterPro" id="IPR036388">
    <property type="entry name" value="WH-like_DNA-bd_sf"/>
</dbReference>
<reference evidence="3" key="3">
    <citation type="submission" date="2019-09" db="EMBL/GenBank/DDBJ databases">
        <authorList>
            <person name="Gao Z."/>
        </authorList>
    </citation>
    <scope>NUCLEOTIDE SEQUENCE</scope>
    <source>
        <tissue evidence="3">Leaves</tissue>
    </source>
</reference>
<dbReference type="GO" id="GO:0008233">
    <property type="term" value="F:peptidase activity"/>
    <property type="evidence" value="ECO:0007669"/>
    <property type="project" value="UniProtKB-KW"/>
</dbReference>
<evidence type="ECO:0000256" key="1">
    <source>
        <dbReference type="ARBA" id="ARBA00022737"/>
    </source>
</evidence>
<dbReference type="Gene3D" id="1.10.8.430">
    <property type="entry name" value="Helical domain of apoptotic protease-activating factors"/>
    <property type="match status" value="1"/>
</dbReference>
<feature type="domain" description="NB-ARC" evidence="2">
    <location>
        <begin position="203"/>
        <end position="352"/>
    </location>
</feature>
<evidence type="ECO:0000313" key="5">
    <source>
        <dbReference type="Proteomes" id="UP000516437"/>
    </source>
</evidence>
<dbReference type="PRINTS" id="PR00364">
    <property type="entry name" value="DISEASERSIST"/>
</dbReference>
<dbReference type="InterPro" id="IPR002182">
    <property type="entry name" value="NB-ARC"/>
</dbReference>
<dbReference type="InterPro" id="IPR011989">
    <property type="entry name" value="ARM-like"/>
</dbReference>
<keyword evidence="1" id="KW-0677">Repeat</keyword>
<dbReference type="InterPro" id="IPR027417">
    <property type="entry name" value="P-loop_NTPase"/>
</dbReference>
<sequence length="1094" mass="121856">MELFDLPRRDVSNATNSFEHNFITGAGAAPDVAMDALQAVSSATQIVSCMVGAVVALEQASSDLDEAPKRIKSLEELVCDLENLSRRIKQKHVYKLHNPQLHCQIQSLNALVERLHPNITKARRIVSRNKFKNFTKIVWSSMAGDSLGKLVNTIRGDLEWWLESQRLVQNVENAIESTAKDVAVRLRVKTEPGYPICSKCNFIRNLLQQEGSHRVILLVGLSGIGKSCMARQVASDPPAKFAGGAVELGFGQWCSRAACIGNKIEYEKRLARKFCKFLVQIGFLKKIKDETGDLDYICCSLQEALYGKSMLILLDDVWEQDIIQRFTKLYDNDCKYLVTTINEAVYEITEAENVELGKDDIKEISKAILLYHSLLNEEELPMVWLYGYQDLLVSQSAAESLLERCGHHPLTVAVMGKALRKETRAEKWEKAITNLSTYATCAPGPVSYVNEKEAENTLTIFGSFEFSLEAMPADSRKLFMALAVLSWAERVPEVCLEAIWSVLGQENIFPLIVSKLVEGSLLMKTDTDSLYQVHDMVSLYLDGKKNDSILFLVNESRVEESAFICPWLLIFGKESVKRIAEQKIKIFLNVLEEKQAITTLEAIIQALMASKSISEFEASRASFVHILGARIEDLISYGSQSLIAVSAEAITNIFNRNDYCNYFPPLESTGAVDKLASILGNCEDPKIQTNISTVLAKLAEFGSIATIDKVIQSIPFIQLADLLSPEAEEWHESMFMILTSLIKAGKSKAVERMIACEIEKNLIKLLENGTEVAQHNAIVILKAFYEQGGHPTNGSLQLANLNLLPWQARLRLERFVLSDQNVAHSPRPQTFEDLIHKALDSNYKQGLEAMQDLIPIVEKAGDPKIRDMILNSPLIQRLCDLLQYGNSQQKSLKSECAFLLMKLAISGGEPCITKYLQYDIIPELVKMMQNTISELQDAAYTALHQILFGSGGVLVLHHIFQTGLIEKLVHSIDSKSKKTREVHVHCLLDMIELGNKACLERMFSLQVVEKLAKLETVNGGSGETVVGFLKGMDKCKYFSIAERKVLKQQVVRKVRAAVKGRKFEAQILAAVATCVSEGSTRGASSSGSGRNGKL</sequence>
<dbReference type="GO" id="GO:0006508">
    <property type="term" value="P:proteolysis"/>
    <property type="evidence" value="ECO:0007669"/>
    <property type="project" value="UniProtKB-KW"/>
</dbReference>
<dbReference type="InterPro" id="IPR016024">
    <property type="entry name" value="ARM-type_fold"/>
</dbReference>
<dbReference type="EMBL" id="RXIC02000021">
    <property type="protein sequence ID" value="KAB1218662.1"/>
    <property type="molecule type" value="Genomic_DNA"/>
</dbReference>
<keyword evidence="3" id="KW-0378">Hydrolase</keyword>